<keyword evidence="12" id="KW-1185">Reference proteome</keyword>
<feature type="domain" description="Reverse transcriptase" evidence="10">
    <location>
        <begin position="148"/>
        <end position="327"/>
    </location>
</feature>
<dbReference type="CDD" id="cd03487">
    <property type="entry name" value="RT_Bac_retron_II"/>
    <property type="match status" value="1"/>
</dbReference>
<evidence type="ECO:0000259" key="10">
    <source>
        <dbReference type="Pfam" id="PF00078"/>
    </source>
</evidence>
<reference evidence="11 12" key="1">
    <citation type="submission" date="2020-08" db="EMBL/GenBank/DDBJ databases">
        <title>Sequencing the genomes of 1000 actinobacteria strains.</title>
        <authorList>
            <person name="Klenk H.-P."/>
        </authorList>
    </citation>
    <scope>NUCLEOTIDE SEQUENCE [LARGE SCALE GENOMIC DNA]</scope>
    <source>
        <strain evidence="11 12">DSM 44230</strain>
    </source>
</reference>
<accession>A0A7W7C473</accession>
<dbReference type="Proteomes" id="UP000533598">
    <property type="component" value="Unassembled WGS sequence"/>
</dbReference>
<sequence length="409" mass="44700">MTSADLLHLARTALDGAWTRPALATRLAGISLHAAPNPDPEDLAARLLDLSPSPFFGPPEALARLLADLPRQVEPAAAPRPRWRADVPRWETPADLAAALRLTPGELDWFADARTWNRRAATPLRHYRHHWLGHRPLEIPKPRLAEIQRRLNRLLLARLPLHEAAHGFRPGRSAATFAAPHAGQPLVARFDLAGFFTSITAARLRAYFRHLGYPGNLAVALTGLLTTATPPEVLRAAPPGAQRHRLATPHLPQGAPSSPAIANALAARLDRRLAGLAERIGANYTRYADDLAFSGDLPVDRLRAGVRRIAADEGFRLHPGKTRIAAAHQRQKLAGLVVNVRPAVSRADHDRLRAVLHNCARTGPDAQNHVGHPDFRAHLLGRIGWVGATHPARAARLRAIFDTIHWGQA</sequence>
<keyword evidence="3" id="KW-0548">Nucleotidyltransferase</keyword>
<dbReference type="EMBL" id="JACHMH010000001">
    <property type="protein sequence ID" value="MBB4674207.1"/>
    <property type="molecule type" value="Genomic_DNA"/>
</dbReference>
<proteinExistence type="inferred from homology"/>
<evidence type="ECO:0000313" key="12">
    <source>
        <dbReference type="Proteomes" id="UP000533598"/>
    </source>
</evidence>
<dbReference type="Pfam" id="PF00078">
    <property type="entry name" value="RVT_1"/>
    <property type="match status" value="1"/>
</dbReference>
<dbReference type="GO" id="GO:0003723">
    <property type="term" value="F:RNA binding"/>
    <property type="evidence" value="ECO:0007669"/>
    <property type="project" value="InterPro"/>
</dbReference>
<gene>
    <name evidence="11" type="ORF">HNR67_000325</name>
</gene>
<dbReference type="GO" id="GO:0046872">
    <property type="term" value="F:metal ion binding"/>
    <property type="evidence" value="ECO:0007669"/>
    <property type="project" value="UniProtKB-KW"/>
</dbReference>
<keyword evidence="6" id="KW-0695">RNA-directed DNA polymerase</keyword>
<evidence type="ECO:0000256" key="7">
    <source>
        <dbReference type="ARBA" id="ARBA00023118"/>
    </source>
</evidence>
<dbReference type="PANTHER" id="PTHR34047">
    <property type="entry name" value="NUCLEAR INTRON MATURASE 1, MITOCHONDRIAL-RELATED"/>
    <property type="match status" value="1"/>
</dbReference>
<dbReference type="RefSeq" id="WP_185000225.1">
    <property type="nucleotide sequence ID" value="NZ_BAAAUI010000011.1"/>
</dbReference>
<dbReference type="InterPro" id="IPR043502">
    <property type="entry name" value="DNA/RNA_pol_sf"/>
</dbReference>
<evidence type="ECO:0000256" key="6">
    <source>
        <dbReference type="ARBA" id="ARBA00022918"/>
    </source>
</evidence>
<dbReference type="EC" id="2.7.7.49" evidence="1"/>
<evidence type="ECO:0000256" key="4">
    <source>
        <dbReference type="ARBA" id="ARBA00022723"/>
    </source>
</evidence>
<dbReference type="InterPro" id="IPR051083">
    <property type="entry name" value="GrpII_Intron_Splice-Mob/Def"/>
</dbReference>
<name>A0A7W7C473_9PSEU</name>
<organism evidence="11 12">
    <name type="scientific">Crossiella cryophila</name>
    <dbReference type="NCBI Taxonomy" id="43355"/>
    <lineage>
        <taxon>Bacteria</taxon>
        <taxon>Bacillati</taxon>
        <taxon>Actinomycetota</taxon>
        <taxon>Actinomycetes</taxon>
        <taxon>Pseudonocardiales</taxon>
        <taxon>Pseudonocardiaceae</taxon>
        <taxon>Crossiella</taxon>
    </lineage>
</organism>
<keyword evidence="4" id="KW-0479">Metal-binding</keyword>
<protein>
    <recommendedName>
        <fullName evidence="1">RNA-directed DNA polymerase</fullName>
        <ecNumber evidence="1">2.7.7.49</ecNumber>
    </recommendedName>
</protein>
<dbReference type="InterPro" id="IPR000477">
    <property type="entry name" value="RT_dom"/>
</dbReference>
<dbReference type="GO" id="GO:0003964">
    <property type="term" value="F:RNA-directed DNA polymerase activity"/>
    <property type="evidence" value="ECO:0007669"/>
    <property type="project" value="UniProtKB-KW"/>
</dbReference>
<dbReference type="GO" id="GO:0051607">
    <property type="term" value="P:defense response to virus"/>
    <property type="evidence" value="ECO:0007669"/>
    <property type="project" value="UniProtKB-KW"/>
</dbReference>
<evidence type="ECO:0000256" key="3">
    <source>
        <dbReference type="ARBA" id="ARBA00022695"/>
    </source>
</evidence>
<keyword evidence="7" id="KW-0051">Antiviral defense</keyword>
<keyword evidence="5" id="KW-0460">Magnesium</keyword>
<comment type="catalytic activity">
    <reaction evidence="9">
        <text>DNA(n) + a 2'-deoxyribonucleoside 5'-triphosphate = DNA(n+1) + diphosphate</text>
        <dbReference type="Rhea" id="RHEA:22508"/>
        <dbReference type="Rhea" id="RHEA-COMP:17339"/>
        <dbReference type="Rhea" id="RHEA-COMP:17340"/>
        <dbReference type="ChEBI" id="CHEBI:33019"/>
        <dbReference type="ChEBI" id="CHEBI:61560"/>
        <dbReference type="ChEBI" id="CHEBI:173112"/>
        <dbReference type="EC" id="2.7.7.49"/>
    </reaction>
</comment>
<comment type="caution">
    <text evidence="11">The sequence shown here is derived from an EMBL/GenBank/DDBJ whole genome shotgun (WGS) entry which is preliminary data.</text>
</comment>
<keyword evidence="2" id="KW-0808">Transferase</keyword>
<dbReference type="PRINTS" id="PR00866">
    <property type="entry name" value="RNADNAPOLMS"/>
</dbReference>
<dbReference type="InterPro" id="IPR000123">
    <property type="entry name" value="Reverse_transcriptase_msDNA"/>
</dbReference>
<dbReference type="AlphaFoldDB" id="A0A7W7C473"/>
<evidence type="ECO:0000256" key="9">
    <source>
        <dbReference type="ARBA" id="ARBA00048173"/>
    </source>
</evidence>
<dbReference type="SUPFAM" id="SSF56672">
    <property type="entry name" value="DNA/RNA polymerases"/>
    <property type="match status" value="1"/>
</dbReference>
<comment type="similarity">
    <text evidence="8">Belongs to the bacterial reverse transcriptase family.</text>
</comment>
<evidence type="ECO:0000256" key="5">
    <source>
        <dbReference type="ARBA" id="ARBA00022842"/>
    </source>
</evidence>
<evidence type="ECO:0000256" key="8">
    <source>
        <dbReference type="ARBA" id="ARBA00034120"/>
    </source>
</evidence>
<evidence type="ECO:0000256" key="1">
    <source>
        <dbReference type="ARBA" id="ARBA00012493"/>
    </source>
</evidence>
<evidence type="ECO:0000313" key="11">
    <source>
        <dbReference type="EMBL" id="MBB4674207.1"/>
    </source>
</evidence>
<dbReference type="PANTHER" id="PTHR34047:SF7">
    <property type="entry name" value="RNA-DIRECTED DNA POLYMERASE"/>
    <property type="match status" value="1"/>
</dbReference>
<evidence type="ECO:0000256" key="2">
    <source>
        <dbReference type="ARBA" id="ARBA00022679"/>
    </source>
</evidence>